<feature type="chain" id="PRO_5023884155" evidence="2">
    <location>
        <begin position="20"/>
        <end position="1298"/>
    </location>
</feature>
<accession>A0A5J4ITR6</accession>
<dbReference type="OrthoDB" id="9809780at2"/>
<dbReference type="CDD" id="cd02258">
    <property type="entry name" value="Peptidase_C25_N"/>
    <property type="match status" value="1"/>
</dbReference>
<dbReference type="Pfam" id="PF01364">
    <property type="entry name" value="Peptidase_C25"/>
    <property type="match status" value="1"/>
</dbReference>
<comment type="caution">
    <text evidence="4">The sequence shown here is derived from an EMBL/GenBank/DDBJ whole genome shotgun (WGS) entry which is preliminary data.</text>
</comment>
<protein>
    <submittedName>
        <fullName evidence="4">Peptidase C25</fullName>
    </submittedName>
</protein>
<dbReference type="Gene3D" id="3.40.50.1460">
    <property type="match status" value="1"/>
</dbReference>
<dbReference type="NCBIfam" id="NF033707">
    <property type="entry name" value="T9SS_sortase"/>
    <property type="match status" value="1"/>
</dbReference>
<name>A0A5J4ITR6_9FLAO</name>
<gene>
    <name evidence="4" type="primary">porU</name>
    <name evidence="4" type="ORF">ULMA_00440</name>
</gene>
<dbReference type="GO" id="GO:0006508">
    <property type="term" value="P:proteolysis"/>
    <property type="evidence" value="ECO:0007669"/>
    <property type="project" value="InterPro"/>
</dbReference>
<feature type="signal peptide" evidence="2">
    <location>
        <begin position="1"/>
        <end position="19"/>
    </location>
</feature>
<feature type="domain" description="Gingipain" evidence="3">
    <location>
        <begin position="555"/>
        <end position="925"/>
    </location>
</feature>
<proteinExistence type="predicted"/>
<dbReference type="EMBL" id="BKCG01000001">
    <property type="protein sequence ID" value="GER57936.1"/>
    <property type="molecule type" value="Genomic_DNA"/>
</dbReference>
<keyword evidence="5" id="KW-1185">Reference proteome</keyword>
<dbReference type="Proteomes" id="UP000326509">
    <property type="component" value="Unassembled WGS sequence"/>
</dbReference>
<organism evidence="4 5">
    <name type="scientific">Patiriisocius marinus</name>
    <dbReference type="NCBI Taxonomy" id="1397112"/>
    <lineage>
        <taxon>Bacteria</taxon>
        <taxon>Pseudomonadati</taxon>
        <taxon>Bacteroidota</taxon>
        <taxon>Flavobacteriia</taxon>
        <taxon>Flavobacteriales</taxon>
        <taxon>Flavobacteriaceae</taxon>
        <taxon>Patiriisocius</taxon>
    </lineage>
</organism>
<evidence type="ECO:0000313" key="4">
    <source>
        <dbReference type="EMBL" id="GER57936.1"/>
    </source>
</evidence>
<keyword evidence="1 2" id="KW-0732">Signal</keyword>
<dbReference type="NCBIfam" id="TIGR04183">
    <property type="entry name" value="Por_Secre_tail"/>
    <property type="match status" value="1"/>
</dbReference>
<evidence type="ECO:0000313" key="5">
    <source>
        <dbReference type="Proteomes" id="UP000326509"/>
    </source>
</evidence>
<dbReference type="SUPFAM" id="SSF52129">
    <property type="entry name" value="Caspase-like"/>
    <property type="match status" value="1"/>
</dbReference>
<evidence type="ECO:0000259" key="3">
    <source>
        <dbReference type="Pfam" id="PF01364"/>
    </source>
</evidence>
<dbReference type="RefSeq" id="WP_151672040.1">
    <property type="nucleotide sequence ID" value="NZ_BKCG01000001.1"/>
</dbReference>
<reference evidence="4 5" key="1">
    <citation type="submission" date="2019-08" db="EMBL/GenBank/DDBJ databases">
        <title>Draft genome sequence of Ulvibacter marinus type strain NBRC 109484.</title>
        <authorList>
            <person name="Kawano K."/>
            <person name="Ushijima N."/>
            <person name="Kihara M."/>
            <person name="Itoh H."/>
        </authorList>
    </citation>
    <scope>NUCLEOTIDE SEQUENCE [LARGE SCALE GENOMIC DNA]</scope>
    <source>
        <strain evidence="4 5">NBRC 109484</strain>
    </source>
</reference>
<evidence type="ECO:0000256" key="2">
    <source>
        <dbReference type="SAM" id="SignalP"/>
    </source>
</evidence>
<dbReference type="Gene3D" id="2.60.40.4070">
    <property type="match status" value="1"/>
</dbReference>
<dbReference type="InterPro" id="IPR026444">
    <property type="entry name" value="Secre_tail"/>
</dbReference>
<dbReference type="InterPro" id="IPR029031">
    <property type="entry name" value="Gingipain_N_sf"/>
</dbReference>
<dbReference type="InterPro" id="IPR029030">
    <property type="entry name" value="Caspase-like_dom_sf"/>
</dbReference>
<dbReference type="GO" id="GO:0008234">
    <property type="term" value="F:cysteine-type peptidase activity"/>
    <property type="evidence" value="ECO:0007669"/>
    <property type="project" value="InterPro"/>
</dbReference>
<dbReference type="InterPro" id="IPR001769">
    <property type="entry name" value="Gingipain"/>
</dbReference>
<sequence length="1298" mass="142621">MKKILLLFLLLGFFGNAISQSKSITIDWENALDSRVSTFQKASKSILDIKSRAGERTKTLKEKAFSKLNLSLTKEQQKNFTQWEDSNFANPSSLKVTNITYSNATQEELDMVTLNDIPTSVKSSIVSHKGRNTIYTIFEISPLVKINGQVKRVTSFKVNYTYDGGNRNSNSRATLTNSVLASGNWYKFKVAETGVHRITQSFLENLGINTASVDPRTIKIYSHGGKSLPLLNSANDGLFDMPQNAIKVVGEQDGSFDSGDAILFYGISTIGYDEQNDSHINPYSDDSYYYITTGGANGLRIGTMNEPATAVTTITTFNDYQFHEQNEFSPAKVGRKLVGNRFDIEDDQTFELNFPNIVSGSLMDVKVTVASASESVTSFALSVNGTALNPQTFGTLSGQFLLNTREFEESVPASGETVTLNLLYNNGGNPSSAGFLDYIRVGAIRQLSQVDGQFGFRYNDAATLPGAGEFVISNASAVSEVWDVTNTGAIVSKVNTDAVSNFSFKAQLGSVREYVAVVNTDFLTPVSIGDPIVNNQDIKGSIFRNGSGEFVDVDYLIVTAPFMLQPALRLADHHRQVRGLNVKVVTTDKIYEEFSSGKQDVVAIRNLVRYIYDNASSPDKRIKYVGIIGDTSVDYKGTYIKTGNDNIVPTYHTLLSENTFSHFMSDDFFGIMDPEEGMMENSEKADVALGRILADDVVLANEMIDKIIAYESKASYGNWRNAIVMISDDADDNSDSDLQFTLNDLADQISTSKPFINVKKIHTDAFEQQTSAGGNRYPQVNDLIKNDFEVGALILNYFGHGGEDGLSKEFIFTKETANTLKNQNRYPMVITVTCEFTKFDLPTRVTAGELTFWNKEGGAVSLITTTRSITVTTGSALNVALADEIFGVGQNLPEPPAIGLRKAKNELANFDRRVVFYIGDPAMPLAFPKPDIKLTTINDQPITSSTEVLQGLDYVKMGGQVTTPTGALLSSYNGVVEVKIFDKDVARQTLGNDGVTDGANNLILLDFNTLGEVLFNGQATVVNGEFEFDFVVPQDVQIPVGNGKVSFYAQQNNTLLDNNGYNLDIQVGGLNENAGTDTTGPIIELFMNDENFVNGGITNDSPNFIVKLEDGSGINTASGIGHDLVAILDGDEANPFKLNDYYQASVDDYTKGTASYRLRDLEDGLHTISFKAWDTYNNSSTAELQFVVSGGDGLTIERVLNYPNPFVNYTDFWFTHNRNGESFLDVQVQVFTVTGKVVWSEQGSYPTNGSNLFKDQITWDGRDDFGDKIGKGVYVYKITVKSPLTNQQTEKFEKLVIL</sequence>
<evidence type="ECO:0000256" key="1">
    <source>
        <dbReference type="ARBA" id="ARBA00022729"/>
    </source>
</evidence>
<dbReference type="Gene3D" id="3.40.50.10390">
    <property type="entry name" value="Gingipain r, domain 1"/>
    <property type="match status" value="1"/>
</dbReference>